<dbReference type="InterPro" id="IPR039750">
    <property type="entry name" value="DRC1/DRC2"/>
</dbReference>
<evidence type="ECO:0000256" key="9">
    <source>
        <dbReference type="ARBA" id="ARBA00038424"/>
    </source>
</evidence>
<dbReference type="OrthoDB" id="7760980at2759"/>
<dbReference type="EMBL" id="NWUJ01000006">
    <property type="protein sequence ID" value="PFH34805.1"/>
    <property type="molecule type" value="Genomic_DNA"/>
</dbReference>
<feature type="compositionally biased region" description="Polar residues" evidence="13">
    <location>
        <begin position="485"/>
        <end position="496"/>
    </location>
</feature>
<comment type="subcellular location">
    <subcellularLocation>
        <location evidence="1">Cytoplasm</location>
        <location evidence="1">Cytoskeleton</location>
        <location evidence="1">Flagellum axoneme</location>
    </subcellularLocation>
    <subcellularLocation>
        <location evidence="8">Cytoplasm</location>
        <location evidence="8">Cytoskeleton</location>
        <location evidence="8">Flagellum basal body</location>
    </subcellularLocation>
</comment>
<evidence type="ECO:0000256" key="1">
    <source>
        <dbReference type="ARBA" id="ARBA00004611"/>
    </source>
</evidence>
<dbReference type="Proteomes" id="UP000224006">
    <property type="component" value="Chromosome VI"/>
</dbReference>
<evidence type="ECO:0000256" key="3">
    <source>
        <dbReference type="ARBA" id="ARBA00022846"/>
    </source>
</evidence>
<dbReference type="Pfam" id="PF14772">
    <property type="entry name" value="NYD-SP28"/>
    <property type="match status" value="1"/>
</dbReference>
<gene>
    <name evidence="16" type="ORF">BESB_068380</name>
</gene>
<dbReference type="AlphaFoldDB" id="A0A2A9M9Z2"/>
<evidence type="ECO:0000313" key="17">
    <source>
        <dbReference type="Proteomes" id="UP000224006"/>
    </source>
</evidence>
<keyword evidence="2" id="KW-0963">Cytoplasm</keyword>
<dbReference type="PANTHER" id="PTHR21625">
    <property type="entry name" value="NYD-SP28 PROTEIN"/>
    <property type="match status" value="1"/>
</dbReference>
<comment type="similarity">
    <text evidence="9">Belongs to the DRC2 family.</text>
</comment>
<keyword evidence="3 16" id="KW-0282">Flagellum</keyword>
<dbReference type="GO" id="GO:0003352">
    <property type="term" value="P:regulation of cilium movement"/>
    <property type="evidence" value="ECO:0007669"/>
    <property type="project" value="TreeGrafter"/>
</dbReference>
<evidence type="ECO:0000256" key="4">
    <source>
        <dbReference type="ARBA" id="ARBA00023054"/>
    </source>
</evidence>
<evidence type="ECO:0000256" key="2">
    <source>
        <dbReference type="ARBA" id="ARBA00022490"/>
    </source>
</evidence>
<dbReference type="GO" id="GO:0005858">
    <property type="term" value="C:axonemal dynein complex"/>
    <property type="evidence" value="ECO:0007669"/>
    <property type="project" value="InterPro"/>
</dbReference>
<feature type="region of interest" description="Disordered" evidence="13">
    <location>
        <begin position="1"/>
        <end position="36"/>
    </location>
</feature>
<feature type="region of interest" description="Disordered" evidence="13">
    <location>
        <begin position="476"/>
        <end position="510"/>
    </location>
</feature>
<feature type="coiled-coil region" evidence="12">
    <location>
        <begin position="281"/>
        <end position="315"/>
    </location>
</feature>
<dbReference type="GO" id="GO:0060285">
    <property type="term" value="P:cilium-dependent cell motility"/>
    <property type="evidence" value="ECO:0007669"/>
    <property type="project" value="TreeGrafter"/>
</dbReference>
<dbReference type="GeneID" id="40311764"/>
<evidence type="ECO:0000256" key="7">
    <source>
        <dbReference type="ARBA" id="ARBA00023273"/>
    </source>
</evidence>
<dbReference type="KEGG" id="bbes:BESB_068380"/>
<dbReference type="VEuPathDB" id="ToxoDB:BESB_068380"/>
<dbReference type="PANTHER" id="PTHR21625:SF0">
    <property type="entry name" value="DYNEIN REGULATORY COMPLEX SUBUNIT 2"/>
    <property type="match status" value="1"/>
</dbReference>
<dbReference type="InterPro" id="IPR029440">
    <property type="entry name" value="DRC1_C"/>
</dbReference>
<comment type="function">
    <text evidence="11">Component of the nexin-dynein regulatory complex (N-DRC), a key regulator of ciliary/flagellar motility which maintains the alignment and integrity of the distal axoneme and regulates microtubule sliding in motile axonemes. Plays a critical role in the assembly of N-DRC and also stabilizes the assembly of multiple inner dynein arms and radial spokes. Coassembles with DRC1 to form a central scaffold needed for assembly of the N-DRC and its attachment to the outer doublet microtubules.</text>
</comment>
<evidence type="ECO:0000313" key="16">
    <source>
        <dbReference type="EMBL" id="PFH34805.1"/>
    </source>
</evidence>
<feature type="domain" description="Dynein regulatory complex protein 1 C-terminal" evidence="15">
    <location>
        <begin position="386"/>
        <end position="441"/>
    </location>
</feature>
<sequence>MSPQAKTNGGSRGEAAAPRGAKALAPNEKEQLQTDAKKAYLQEHAKSTKQAATHSQNKVVANWLPVMRAVKLQELRKDVDDYISNCEVKAERKDAQLEMKDLDLDDAEDHQSTIIASHKINISKLIQLQEARIQKLEQSFRDHLSFLQQQFQEDIRGISNAHGSFKHELELIIQQIENEERVRAHEETTEHNTQYELTRNRNIESDHQLKSALDEQIDRLKGRCDTALQNHRASTDANAQEYKKLLQQDVSLSKQLNIKLKQVERLQAATAHWKAKLAQNKQECESRNGQMKGEIQQLRRHCKEMKARMNRARQCDKQRLIDLSKYSRECKTKLAEQLKIAERILRTAELCRKFETHREKVAPLPAPQHYAADDVAWNEVSESLKEEILEVLGDDGIDEWNYLDNFFKRYNKVLLDKIAFEKQKKLVEDQTDKLRIQLDNFIASVSVTDDTMRKPNSLLLVNPAVSRQPLASSTQLPPVRLKLSTGRSSPGGQSAQKEVARCANGPAIEP</sequence>
<comment type="caution">
    <text evidence="16">The sequence shown here is derived from an EMBL/GenBank/DDBJ whole genome shotgun (WGS) entry which is preliminary data.</text>
</comment>
<keyword evidence="6" id="KW-0206">Cytoskeleton</keyword>
<name>A0A2A9M9Z2_BESBE</name>
<protein>
    <recommendedName>
        <fullName evidence="10">Dynein regulatory complex subunit 2</fullName>
    </recommendedName>
</protein>
<keyword evidence="4 12" id="KW-0175">Coiled coil</keyword>
<reference evidence="16 17" key="1">
    <citation type="submission" date="2017-09" db="EMBL/GenBank/DDBJ databases">
        <title>Genome sequencing of Besnoitia besnoiti strain Bb-Ger1.</title>
        <authorList>
            <person name="Schares G."/>
            <person name="Venepally P."/>
            <person name="Lorenzi H.A."/>
        </authorList>
    </citation>
    <scope>NUCLEOTIDE SEQUENCE [LARGE SCALE GENOMIC DNA]</scope>
    <source>
        <strain evidence="16 17">Bb-Ger1</strain>
    </source>
</reference>
<dbReference type="Pfam" id="PF14775">
    <property type="entry name" value="NYD-SP28_assoc"/>
    <property type="match status" value="1"/>
</dbReference>
<evidence type="ECO:0000256" key="10">
    <source>
        <dbReference type="ARBA" id="ARBA00040899"/>
    </source>
</evidence>
<organism evidence="16 17">
    <name type="scientific">Besnoitia besnoiti</name>
    <name type="common">Apicomplexan protozoan</name>
    <dbReference type="NCBI Taxonomy" id="94643"/>
    <lineage>
        <taxon>Eukaryota</taxon>
        <taxon>Sar</taxon>
        <taxon>Alveolata</taxon>
        <taxon>Apicomplexa</taxon>
        <taxon>Conoidasida</taxon>
        <taxon>Coccidia</taxon>
        <taxon>Eucoccidiorida</taxon>
        <taxon>Eimeriorina</taxon>
        <taxon>Sarcocystidae</taxon>
        <taxon>Besnoitia</taxon>
    </lineage>
</organism>
<dbReference type="STRING" id="94643.A0A2A9M9Z2"/>
<evidence type="ECO:0000259" key="15">
    <source>
        <dbReference type="Pfam" id="PF14775"/>
    </source>
</evidence>
<keyword evidence="7" id="KW-0966">Cell projection</keyword>
<proteinExistence type="inferred from homology"/>
<evidence type="ECO:0000256" key="5">
    <source>
        <dbReference type="ARBA" id="ARBA00023069"/>
    </source>
</evidence>
<accession>A0A2A9M9Z2</accession>
<evidence type="ECO:0000256" key="6">
    <source>
        <dbReference type="ARBA" id="ARBA00023212"/>
    </source>
</evidence>
<evidence type="ECO:0000256" key="11">
    <source>
        <dbReference type="ARBA" id="ARBA00045865"/>
    </source>
</evidence>
<keyword evidence="5" id="KW-0969">Cilium</keyword>
<feature type="compositionally biased region" description="Basic and acidic residues" evidence="13">
    <location>
        <begin position="27"/>
        <end position="36"/>
    </location>
</feature>
<evidence type="ECO:0000256" key="13">
    <source>
        <dbReference type="SAM" id="MobiDB-lite"/>
    </source>
</evidence>
<feature type="domain" description="Dynein regulatory complex protein 1/2 N-terminal" evidence="14">
    <location>
        <begin position="23"/>
        <end position="122"/>
    </location>
</feature>
<feature type="compositionally biased region" description="Low complexity" evidence="13">
    <location>
        <begin position="15"/>
        <end position="25"/>
    </location>
</feature>
<dbReference type="RefSeq" id="XP_029218814.1">
    <property type="nucleotide sequence ID" value="XM_029365231.1"/>
</dbReference>
<evidence type="ECO:0000256" key="12">
    <source>
        <dbReference type="SAM" id="Coils"/>
    </source>
</evidence>
<evidence type="ECO:0000256" key="8">
    <source>
        <dbReference type="ARBA" id="ARBA00037841"/>
    </source>
</evidence>
<keyword evidence="17" id="KW-1185">Reference proteome</keyword>
<dbReference type="InterPro" id="IPR039505">
    <property type="entry name" value="DRC1/2_N"/>
</dbReference>
<evidence type="ECO:0000259" key="14">
    <source>
        <dbReference type="Pfam" id="PF14772"/>
    </source>
</evidence>
<dbReference type="GO" id="GO:0070286">
    <property type="term" value="P:axonemal dynein complex assembly"/>
    <property type="evidence" value="ECO:0007669"/>
    <property type="project" value="InterPro"/>
</dbReference>